<accession>A0A9P0AHZ7</accession>
<dbReference type="SUPFAM" id="SSF56091">
    <property type="entry name" value="DNA ligase/mRNA capping enzyme, catalytic domain"/>
    <property type="match status" value="1"/>
</dbReference>
<keyword evidence="2" id="KW-1185">Reference proteome</keyword>
<protein>
    <submittedName>
        <fullName evidence="1">Uncharacterized protein</fullName>
    </submittedName>
</protein>
<sequence>MSYLTIEDILLIFNAYEPSRVLTWEIVRTLHPIHTAALIYLLENVGKTNKLNAFDPIELPFKQERTGESRAVITPRYNFAQSVTIKLTRVMKTTDNLPDLNELGKIRMASATDTHDQNGKLTIIGLLRMITDELYVSASQTEESNDTSVTATRGIFNSLNLNERIAAHNLSTNDYGRFLANIVNHLLPDEMHRDRNRVARLEEEPSITRKFLKFYESMSSLNKSHSRYCRNVDPNSFRCTLRPNNVILTQPIDANNLRKYMAEPYYSGIRVVINSTRTETRCYNRYGEPIPGFLHGERFESHATFEAVVLPLDRTGALRSWRYNPRPKWSKGAKPRTRRHTKIEKPDFVLKVVDVFRFEDGVLYDTPFEKRVDFIERIGGRLIQCSSYSQDQAHLEMLERDHRSSLDPFHPITGIMYRRCDSSYDEKPLIFKFRPIHYYDFFSNEFVSPTLSADKVSVIGKPLSNIHGILIDPEIVAEYRTVCIVYAHDKECYFVCKFDRDLFHFKHAGTLLRGTDISRKKPKYKRERIYVQNAKRIPMGIMLLRVYYNKEKGQMWWWEENEAHIKRDTENIEETFESSYSIVAYEDKITLSMYDVPHDDQLFKN</sequence>
<reference evidence="1" key="1">
    <citation type="submission" date="2021-12" db="EMBL/GenBank/DDBJ databases">
        <authorList>
            <person name="King R."/>
        </authorList>
    </citation>
    <scope>NUCLEOTIDE SEQUENCE</scope>
</reference>
<organism evidence="1 2">
    <name type="scientific">Bemisia tabaci</name>
    <name type="common">Sweetpotato whitefly</name>
    <name type="synonym">Aleurodes tabaci</name>
    <dbReference type="NCBI Taxonomy" id="7038"/>
    <lineage>
        <taxon>Eukaryota</taxon>
        <taxon>Metazoa</taxon>
        <taxon>Ecdysozoa</taxon>
        <taxon>Arthropoda</taxon>
        <taxon>Hexapoda</taxon>
        <taxon>Insecta</taxon>
        <taxon>Pterygota</taxon>
        <taxon>Neoptera</taxon>
        <taxon>Paraneoptera</taxon>
        <taxon>Hemiptera</taxon>
        <taxon>Sternorrhyncha</taxon>
        <taxon>Aleyrodoidea</taxon>
        <taxon>Aleyrodidae</taxon>
        <taxon>Aleyrodinae</taxon>
        <taxon>Bemisia</taxon>
    </lineage>
</organism>
<dbReference type="AlphaFoldDB" id="A0A9P0AHZ7"/>
<dbReference type="Proteomes" id="UP001152759">
    <property type="component" value="Chromosome 7"/>
</dbReference>
<proteinExistence type="predicted"/>
<dbReference type="EMBL" id="OU963868">
    <property type="protein sequence ID" value="CAH0393286.1"/>
    <property type="molecule type" value="Genomic_DNA"/>
</dbReference>
<gene>
    <name evidence="1" type="ORF">BEMITA_LOCUS11708</name>
</gene>
<evidence type="ECO:0000313" key="2">
    <source>
        <dbReference type="Proteomes" id="UP001152759"/>
    </source>
</evidence>
<evidence type="ECO:0000313" key="1">
    <source>
        <dbReference type="EMBL" id="CAH0393286.1"/>
    </source>
</evidence>
<name>A0A9P0AHZ7_BEMTA</name>